<dbReference type="GO" id="GO:0008408">
    <property type="term" value="F:3'-5' exonuclease activity"/>
    <property type="evidence" value="ECO:0007669"/>
    <property type="project" value="InterPro"/>
</dbReference>
<evidence type="ECO:0000259" key="18">
    <source>
        <dbReference type="SMART" id="SM00475"/>
    </source>
</evidence>
<dbReference type="GO" id="GO:0003677">
    <property type="term" value="F:DNA binding"/>
    <property type="evidence" value="ECO:0007669"/>
    <property type="project" value="UniProtKB-UniRule"/>
</dbReference>
<evidence type="ECO:0000256" key="4">
    <source>
        <dbReference type="ARBA" id="ARBA00022679"/>
    </source>
</evidence>
<evidence type="ECO:0000256" key="16">
    <source>
        <dbReference type="RuleBase" id="RU004460"/>
    </source>
</evidence>
<dbReference type="GO" id="GO:0006302">
    <property type="term" value="P:double-strand break repair"/>
    <property type="evidence" value="ECO:0007669"/>
    <property type="project" value="TreeGrafter"/>
</dbReference>
<evidence type="ECO:0000256" key="13">
    <source>
        <dbReference type="ARBA" id="ARBA00023204"/>
    </source>
</evidence>
<keyword evidence="11 16" id="KW-0239">DNA-directed DNA polymerase</keyword>
<evidence type="ECO:0000256" key="12">
    <source>
        <dbReference type="ARBA" id="ARBA00023125"/>
    </source>
</evidence>
<dbReference type="Gene3D" id="3.40.50.1010">
    <property type="entry name" value="5'-nuclease"/>
    <property type="match status" value="1"/>
</dbReference>
<organism evidence="20 21">
    <name type="scientific">Candidatus Magasanikbacteria bacterium RIFCSPHIGHO2_02_FULL_47_14</name>
    <dbReference type="NCBI Taxonomy" id="1798680"/>
    <lineage>
        <taxon>Bacteria</taxon>
        <taxon>Candidatus Magasanikiibacteriota</taxon>
    </lineage>
</organism>
<evidence type="ECO:0000256" key="7">
    <source>
        <dbReference type="ARBA" id="ARBA00022722"/>
    </source>
</evidence>
<dbReference type="Pfam" id="PF00476">
    <property type="entry name" value="DNA_pol_A"/>
    <property type="match status" value="1"/>
</dbReference>
<evidence type="ECO:0000259" key="17">
    <source>
        <dbReference type="SMART" id="SM00474"/>
    </source>
</evidence>
<dbReference type="Pfam" id="PF22619">
    <property type="entry name" value="DNA_polI_exo1"/>
    <property type="match status" value="1"/>
</dbReference>
<dbReference type="CDD" id="cd08637">
    <property type="entry name" value="DNA_pol_A_pol_I_C"/>
    <property type="match status" value="1"/>
</dbReference>
<dbReference type="InterPro" id="IPR018320">
    <property type="entry name" value="DNA_polymerase_1"/>
</dbReference>
<dbReference type="FunFam" id="1.10.150.20:FF:000003">
    <property type="entry name" value="DNA polymerase I"/>
    <property type="match status" value="1"/>
</dbReference>
<comment type="catalytic activity">
    <reaction evidence="14 16">
        <text>DNA(n) + a 2'-deoxyribonucleoside 5'-triphosphate = DNA(n+1) + diphosphate</text>
        <dbReference type="Rhea" id="RHEA:22508"/>
        <dbReference type="Rhea" id="RHEA-COMP:17339"/>
        <dbReference type="Rhea" id="RHEA-COMP:17340"/>
        <dbReference type="ChEBI" id="CHEBI:33019"/>
        <dbReference type="ChEBI" id="CHEBI:61560"/>
        <dbReference type="ChEBI" id="CHEBI:173112"/>
        <dbReference type="EC" id="2.7.7.7"/>
    </reaction>
</comment>
<dbReference type="SUPFAM" id="SSF56672">
    <property type="entry name" value="DNA/RNA polymerases"/>
    <property type="match status" value="1"/>
</dbReference>
<protein>
    <recommendedName>
        <fullName evidence="3 15">DNA polymerase I</fullName>
        <ecNumber evidence="2 15">2.7.7.7</ecNumber>
    </recommendedName>
</protein>
<dbReference type="InterPro" id="IPR029060">
    <property type="entry name" value="PIN-like_dom_sf"/>
</dbReference>
<dbReference type="SMART" id="SM00482">
    <property type="entry name" value="POLAc"/>
    <property type="match status" value="1"/>
</dbReference>
<dbReference type="InterPro" id="IPR036279">
    <property type="entry name" value="5-3_exonuclease_C_sf"/>
</dbReference>
<dbReference type="SUPFAM" id="SSF47807">
    <property type="entry name" value="5' to 3' exonuclease, C-terminal subdomain"/>
    <property type="match status" value="1"/>
</dbReference>
<dbReference type="FunFam" id="1.20.1060.10:FF:000001">
    <property type="entry name" value="DNA polymerase I"/>
    <property type="match status" value="1"/>
</dbReference>
<dbReference type="AlphaFoldDB" id="A0A1F6M4A7"/>
<feature type="domain" description="3'-5' exonuclease" evidence="17">
    <location>
        <begin position="330"/>
        <end position="500"/>
    </location>
</feature>
<dbReference type="Gene3D" id="3.30.420.10">
    <property type="entry name" value="Ribonuclease H-like superfamily/Ribonuclease H"/>
    <property type="match status" value="1"/>
</dbReference>
<evidence type="ECO:0000256" key="8">
    <source>
        <dbReference type="ARBA" id="ARBA00022763"/>
    </source>
</evidence>
<dbReference type="InterPro" id="IPR043502">
    <property type="entry name" value="DNA/RNA_pol_sf"/>
</dbReference>
<dbReference type="CDD" id="cd06140">
    <property type="entry name" value="DNA_polA_I_Bacillus_like_exo"/>
    <property type="match status" value="1"/>
</dbReference>
<dbReference type="FunFam" id="1.10.150.20:FF:000002">
    <property type="entry name" value="DNA polymerase I"/>
    <property type="match status" value="1"/>
</dbReference>
<evidence type="ECO:0000256" key="1">
    <source>
        <dbReference type="ARBA" id="ARBA00007705"/>
    </source>
</evidence>
<dbReference type="EC" id="2.7.7.7" evidence="2 15"/>
<dbReference type="SMART" id="SM00475">
    <property type="entry name" value="53EXOc"/>
    <property type="match status" value="1"/>
</dbReference>
<proteinExistence type="inferred from homology"/>
<dbReference type="NCBIfam" id="TIGR00593">
    <property type="entry name" value="pola"/>
    <property type="match status" value="1"/>
</dbReference>
<dbReference type="InterPro" id="IPR002562">
    <property type="entry name" value="3'-5'_exonuclease_dom"/>
</dbReference>
<comment type="similarity">
    <text evidence="1 16">Belongs to the DNA polymerase type-A family.</text>
</comment>
<dbReference type="InterPro" id="IPR019760">
    <property type="entry name" value="DNA-dir_DNA_pol_A_CS"/>
</dbReference>
<keyword evidence="7" id="KW-0540">Nuclease</keyword>
<keyword evidence="12 16" id="KW-0238">DNA-binding</keyword>
<evidence type="ECO:0000256" key="6">
    <source>
        <dbReference type="ARBA" id="ARBA00022705"/>
    </source>
</evidence>
<dbReference type="InterPro" id="IPR002298">
    <property type="entry name" value="DNA_polymerase_A"/>
</dbReference>
<dbReference type="InterPro" id="IPR020046">
    <property type="entry name" value="5-3_exonucl_a-hlix_arch_N"/>
</dbReference>
<dbReference type="EMBL" id="MFQB01000035">
    <property type="protein sequence ID" value="OGH66492.1"/>
    <property type="molecule type" value="Genomic_DNA"/>
</dbReference>
<dbReference type="InterPro" id="IPR002421">
    <property type="entry name" value="5-3_exonuclease"/>
</dbReference>
<dbReference type="PANTHER" id="PTHR10133">
    <property type="entry name" value="DNA POLYMERASE I"/>
    <property type="match status" value="1"/>
</dbReference>
<dbReference type="Gene3D" id="3.30.70.370">
    <property type="match status" value="1"/>
</dbReference>
<dbReference type="GO" id="GO:0006261">
    <property type="term" value="P:DNA-templated DNA replication"/>
    <property type="evidence" value="ECO:0007669"/>
    <property type="project" value="UniProtKB-UniRule"/>
</dbReference>
<keyword evidence="13 16" id="KW-0234">DNA repair</keyword>
<dbReference type="PROSITE" id="PS00447">
    <property type="entry name" value="DNA_POLYMERASE_A"/>
    <property type="match status" value="1"/>
</dbReference>
<feature type="domain" description="DNA-directed DNA polymerase family A palm" evidence="19">
    <location>
        <begin position="661"/>
        <end position="866"/>
    </location>
</feature>
<evidence type="ECO:0000256" key="3">
    <source>
        <dbReference type="ARBA" id="ARBA00020311"/>
    </source>
</evidence>
<dbReference type="NCBIfam" id="NF004397">
    <property type="entry name" value="PRK05755.1"/>
    <property type="match status" value="1"/>
</dbReference>
<dbReference type="Pfam" id="PF02739">
    <property type="entry name" value="5_3_exonuc_N"/>
    <property type="match status" value="1"/>
</dbReference>
<dbReference type="InterPro" id="IPR054690">
    <property type="entry name" value="DNA_polI_exonuclease"/>
</dbReference>
<dbReference type="CDD" id="cd09859">
    <property type="entry name" value="PIN_53EXO"/>
    <property type="match status" value="1"/>
</dbReference>
<gene>
    <name evidence="16" type="primary">polA</name>
    <name evidence="20" type="ORF">A3J66_04405</name>
</gene>
<name>A0A1F6M4A7_9BACT</name>
<dbReference type="InterPro" id="IPR020045">
    <property type="entry name" value="DNA_polI_H3TH"/>
</dbReference>
<feature type="domain" description="5'-3' exonuclease" evidence="18">
    <location>
        <begin position="9"/>
        <end position="280"/>
    </location>
</feature>
<dbReference type="InterPro" id="IPR012337">
    <property type="entry name" value="RNaseH-like_sf"/>
</dbReference>
<keyword evidence="8 16" id="KW-0227">DNA damage</keyword>
<evidence type="ECO:0000256" key="2">
    <source>
        <dbReference type="ARBA" id="ARBA00012417"/>
    </source>
</evidence>
<sequence length="902" mass="100612">MQHMSETSQPRFVIIDGNAIIHRAYHALPPLTTKDGTMVNAVFGFTSMLLKVLSDLKPTHIAATFDLAGPTFRDELYDKYKATRVKADQDLYDQIPLVYKMVEGFQIPIFTQQGYEADDMIGMIMAKVKGLQPEMKVTIVTGDKDMLQLVDDKQVEVYLLRRGMSDVKLYDEEAVQQEFGFGPKLIPDYKALKGDTSDNIPGVHGIGEKTAKELIQKVGGIEEIYQQLGKKTSELNKMFKESVLKKLREGKADAEMSKILATIVTDLDGFEVVLSVCAVKPCDAAVIKPLFHSFEFFTLLSRVPGIKEATAHTNTETGAKETRKKRLVRVNASSLKETLSALNKQKRFACKELLTGTDVFSGEIRGFVCVTQEAAYYIELKIFSAQEQEAIFDIFRSKKNTVVGHDIKQLVKALIHQHVEVGAHLFDVMVASYVINSSTRAHDLRTLVVRELGKEMKDAVDQSSLFGASPDIAAYELQFVLELYVLYARTLTETKNEKLFEDIEMPLISVLARVELHGVAVDEKKLKELSETAEKTLASLTKKIWKEVGQEFNIASPVQLRDILFDTLGLPTEGIKKGKTGYSTAASELEKLHGAHPVIELLEEHRELSKLQNTYVSVLPTLVNKHTGRIHASFNQAVATTGRLSSSDPNLQNIPIRTQMGREIRTAFVAEQGHTLVAADYSQIELRIVASLAKDKRLIEIFEKGEDVHLATAAVINGVALKDVTSEMRSAAKGINFGVLYGMGAFGLSSRTGITQWQAKEFIDAYFEKFSGVKKWIDSTLEFARENGYVETLFGRRRYIPELSSDNYQLRSAGERMAVNMPVQGTAADMMKLAMIEVDAQIKQDETIKMILQVHDELVFEVNKGQEEKVAAQVREVMAKVVKLGVPVEVHIRTGERWGAVG</sequence>
<dbReference type="SUPFAM" id="SSF88723">
    <property type="entry name" value="PIN domain-like"/>
    <property type="match status" value="1"/>
</dbReference>
<keyword evidence="10" id="KW-0269">Exonuclease</keyword>
<evidence type="ECO:0000256" key="14">
    <source>
        <dbReference type="ARBA" id="ARBA00049244"/>
    </source>
</evidence>
<dbReference type="GO" id="GO:0003887">
    <property type="term" value="F:DNA-directed DNA polymerase activity"/>
    <property type="evidence" value="ECO:0007669"/>
    <property type="project" value="UniProtKB-UniRule"/>
</dbReference>
<dbReference type="Gene3D" id="1.20.1060.10">
    <property type="entry name" value="Taq DNA Polymerase, Chain T, domain 4"/>
    <property type="match status" value="1"/>
</dbReference>
<dbReference type="Pfam" id="PF01367">
    <property type="entry name" value="5_3_exonuc"/>
    <property type="match status" value="1"/>
</dbReference>
<dbReference type="GO" id="GO:0008409">
    <property type="term" value="F:5'-3' exonuclease activity"/>
    <property type="evidence" value="ECO:0007669"/>
    <property type="project" value="InterPro"/>
</dbReference>
<evidence type="ECO:0000256" key="9">
    <source>
        <dbReference type="ARBA" id="ARBA00022801"/>
    </source>
</evidence>
<comment type="caution">
    <text evidence="20">The sequence shown here is derived from an EMBL/GenBank/DDBJ whole genome shotgun (WGS) entry which is preliminary data.</text>
</comment>
<dbReference type="CDD" id="cd09898">
    <property type="entry name" value="H3TH_53EXO"/>
    <property type="match status" value="1"/>
</dbReference>
<evidence type="ECO:0000313" key="21">
    <source>
        <dbReference type="Proteomes" id="UP000176282"/>
    </source>
</evidence>
<dbReference type="STRING" id="1798680.A3J66_04405"/>
<reference evidence="20 21" key="1">
    <citation type="journal article" date="2016" name="Nat. Commun.">
        <title>Thousands of microbial genomes shed light on interconnected biogeochemical processes in an aquifer system.</title>
        <authorList>
            <person name="Anantharaman K."/>
            <person name="Brown C.T."/>
            <person name="Hug L.A."/>
            <person name="Sharon I."/>
            <person name="Castelle C.J."/>
            <person name="Probst A.J."/>
            <person name="Thomas B.C."/>
            <person name="Singh A."/>
            <person name="Wilkins M.J."/>
            <person name="Karaoz U."/>
            <person name="Brodie E.L."/>
            <person name="Williams K.H."/>
            <person name="Hubbard S.S."/>
            <person name="Banfield J.F."/>
        </authorList>
    </citation>
    <scope>NUCLEOTIDE SEQUENCE [LARGE SCALE GENOMIC DNA]</scope>
</reference>
<dbReference type="SMART" id="SM00279">
    <property type="entry name" value="HhH2"/>
    <property type="match status" value="1"/>
</dbReference>
<keyword evidence="5 16" id="KW-0548">Nucleotidyltransferase</keyword>
<keyword evidence="9" id="KW-0378">Hydrolase</keyword>
<dbReference type="SUPFAM" id="SSF53098">
    <property type="entry name" value="Ribonuclease H-like"/>
    <property type="match status" value="1"/>
</dbReference>
<accession>A0A1F6M4A7</accession>
<evidence type="ECO:0000256" key="10">
    <source>
        <dbReference type="ARBA" id="ARBA00022839"/>
    </source>
</evidence>
<dbReference type="Proteomes" id="UP000176282">
    <property type="component" value="Unassembled WGS sequence"/>
</dbReference>
<dbReference type="PANTHER" id="PTHR10133:SF27">
    <property type="entry name" value="DNA POLYMERASE NU"/>
    <property type="match status" value="1"/>
</dbReference>
<dbReference type="Gene3D" id="1.10.150.20">
    <property type="entry name" value="5' to 3' exonuclease, C-terminal subdomain"/>
    <property type="match status" value="2"/>
</dbReference>
<evidence type="ECO:0000256" key="5">
    <source>
        <dbReference type="ARBA" id="ARBA00022695"/>
    </source>
</evidence>
<dbReference type="PRINTS" id="PR00868">
    <property type="entry name" value="DNAPOLI"/>
</dbReference>
<keyword evidence="6 16" id="KW-0235">DNA replication</keyword>
<dbReference type="InterPro" id="IPR036397">
    <property type="entry name" value="RNaseH_sf"/>
</dbReference>
<keyword evidence="4 16" id="KW-0808">Transferase</keyword>
<evidence type="ECO:0000256" key="11">
    <source>
        <dbReference type="ARBA" id="ARBA00022932"/>
    </source>
</evidence>
<dbReference type="InterPro" id="IPR008918">
    <property type="entry name" value="HhH2"/>
</dbReference>
<evidence type="ECO:0000313" key="20">
    <source>
        <dbReference type="EMBL" id="OGH66492.1"/>
    </source>
</evidence>
<evidence type="ECO:0000256" key="15">
    <source>
        <dbReference type="NCBIfam" id="TIGR00593"/>
    </source>
</evidence>
<dbReference type="InterPro" id="IPR001098">
    <property type="entry name" value="DNA-dir_DNA_pol_A_palm_dom"/>
</dbReference>
<dbReference type="SMART" id="SM00474">
    <property type="entry name" value="35EXOc"/>
    <property type="match status" value="1"/>
</dbReference>
<evidence type="ECO:0000259" key="19">
    <source>
        <dbReference type="SMART" id="SM00482"/>
    </source>
</evidence>